<gene>
    <name evidence="1" type="ORF">L203_105071</name>
</gene>
<reference evidence="1" key="2">
    <citation type="journal article" date="2022" name="Elife">
        <title>Obligate sexual reproduction of a homothallic fungus closely related to the Cryptococcus pathogenic species complex.</title>
        <authorList>
            <person name="Passer A.R."/>
            <person name="Clancey S.A."/>
            <person name="Shea T."/>
            <person name="David-Palma M."/>
            <person name="Averette A.F."/>
            <person name="Boekhout T."/>
            <person name="Porcel B.M."/>
            <person name="Nowrousian M."/>
            <person name="Cuomo C.A."/>
            <person name="Sun S."/>
            <person name="Heitman J."/>
            <person name="Coelho M.A."/>
        </authorList>
    </citation>
    <scope>NUCLEOTIDE SEQUENCE</scope>
    <source>
        <strain evidence="1">CBS 7841</strain>
    </source>
</reference>
<evidence type="ECO:0000313" key="1">
    <source>
        <dbReference type="EMBL" id="WVN89841.1"/>
    </source>
</evidence>
<dbReference type="Proteomes" id="UP000094043">
    <property type="component" value="Chromosome 6"/>
</dbReference>
<protein>
    <submittedName>
        <fullName evidence="1">Uncharacterized protein</fullName>
    </submittedName>
</protein>
<dbReference type="VEuPathDB" id="FungiDB:L203_05542"/>
<keyword evidence="2" id="KW-1185">Reference proteome</keyword>
<reference evidence="1" key="1">
    <citation type="submission" date="2016-06" db="EMBL/GenBank/DDBJ databases">
        <authorList>
            <person name="Cuomo C."/>
            <person name="Litvintseva A."/>
            <person name="Heitman J."/>
            <person name="Chen Y."/>
            <person name="Sun S."/>
            <person name="Springer D."/>
            <person name="Dromer F."/>
            <person name="Young S."/>
            <person name="Zeng Q."/>
            <person name="Chapman S."/>
            <person name="Gujja S."/>
            <person name="Saif S."/>
            <person name="Birren B."/>
        </authorList>
    </citation>
    <scope>NUCLEOTIDE SEQUENCE</scope>
    <source>
        <strain evidence="1">CBS 7841</strain>
    </source>
</reference>
<dbReference type="KEGG" id="cdep:91089280"/>
<dbReference type="AlphaFoldDB" id="A0A1E3I1R4"/>
<reference evidence="1" key="3">
    <citation type="submission" date="2024-01" db="EMBL/GenBank/DDBJ databases">
        <authorList>
            <person name="Coelho M.A."/>
            <person name="David-Palma M."/>
            <person name="Shea T."/>
            <person name="Sun S."/>
            <person name="Cuomo C.A."/>
            <person name="Heitman J."/>
        </authorList>
    </citation>
    <scope>NUCLEOTIDE SEQUENCE</scope>
    <source>
        <strain evidence="1">CBS 7841</strain>
    </source>
</reference>
<organism evidence="1 2">
    <name type="scientific">Cryptococcus depauperatus CBS 7841</name>
    <dbReference type="NCBI Taxonomy" id="1295531"/>
    <lineage>
        <taxon>Eukaryota</taxon>
        <taxon>Fungi</taxon>
        <taxon>Dikarya</taxon>
        <taxon>Basidiomycota</taxon>
        <taxon>Agaricomycotina</taxon>
        <taxon>Tremellomycetes</taxon>
        <taxon>Tremellales</taxon>
        <taxon>Cryptococcaceae</taxon>
        <taxon>Cryptococcus</taxon>
    </lineage>
</organism>
<dbReference type="EMBL" id="CP143789">
    <property type="protein sequence ID" value="WVN89841.1"/>
    <property type="molecule type" value="Genomic_DNA"/>
</dbReference>
<evidence type="ECO:0000313" key="2">
    <source>
        <dbReference type="Proteomes" id="UP000094043"/>
    </source>
</evidence>
<sequence>MSNPSGLYGNPGDPEYYPGPNDHDSQATEQHALPFRPPPDDPYGRYSYAYPNTLPPQQWNTQQFSNIVNQEELSTALYPQAYGTGQPPINIDWTTWEPGNTGDQHGLPDGSNVSTVETQALSYGGIGETEGDICESCREVTSQERKGLHGMIFELARQKEILTQQLDAMFGTASKQDTEILGLRSQRTKDQEEIAELKEQIRVLSGKEKAKEE</sequence>
<dbReference type="RefSeq" id="XP_066070541.1">
    <property type="nucleotide sequence ID" value="XM_066214444.1"/>
</dbReference>
<name>A0A1E3I1R4_9TREE</name>
<accession>A0A1E3I1R4</accession>
<proteinExistence type="predicted"/>
<dbReference type="GeneID" id="91089280"/>